<sequence length="1550" mass="171664">MAQCTQSAQEFVQNSFGPTVAVLCSHDAEVLAQKNNLSMVEMIRPFSRLTNEAHIRDPSGQLHPVRNLRLILKEMNQQPLSVSLMRRMLEESVNRCQPPPVDGNRGNVITVGSYDLQIGASTAWYETYRDVFLELLTPSDHEFIHHYVACMLVVSTSHADPMDQFAKLSQQQHFLQHTSKSPYPKWLVPNIFKYYVLVHDNTDGEEEKAEAVYQSMKATYGSHACHLLRINSRSIHTAETTALNSDSSIGMPDPWSQYMNKNAEQMETSVSDIPQSMDDEGFPDRVTEAGPDNLEVEKATNANLLTPDSADDGPNDPSPDAVIIASQENTLNEVIAHPLDQSGDTKRSQENLDLFDSTDSALHSNNKMLNSEGPLQPATKGANVHGACLTLSDHDRLRIFIHEFTVRGLLPYIEKMIRTLNEQLAARKGLHKSIFSATKKWFGGNKQAEKAAITGRDMGGKYLREAPELQMRRLADLAFLVQMYELAYTSYHTAKRDFGNDQAWTHYAGALEMAAVSAFMLGSMQKAYPTHYMDTAVNTYLTSCKRPQFATRAVLMSTEILKARGMYAEAAMEFIRMTGEDSDIRSAIFLEQAAHCFINMRQPMVRKYAFHMILAGHRYSKAGQRKHALRAYWQALQVYKGKGWTLAEDHINFTIGRQSFNLKQLENSTASFKHLLTYQSRQPAAQQGAFFKEYLFVFKQLLTTQSQEGSPQATLPQLPLPVINKPATRVLLTSPRRPQLPDTQMYATSVTFDRIFDPAECEEWQNLEEMAIMVASGQYTLPAGFRPNLQLLHAKTDNSTSPLVVVGEPVTVELVMENPLKVPLTISNLTLRWKFTPVSYEHVNKENPEQQPTVLSNETDILTGKQNQPEEVVSTEVIPEVLLAGSEYKPVHLSVIPQQTGELHILGIAYSLAGQQNPNAKDEITVINDSGNRENPDSPLKTNKKGSHHGAGVITVQGGQELDIQGPRLNSTKVERCSIMYGPDRRLDPVVVPPMPLLEAVFTSFPSTLLCGEVCHSVVEFTNKGLSPLQKLLVASNHPELFSFGTSPSPTGQSKTGVYRTVPCVGDKGGSSGECVVEKCNVSHVTEIPLPGGSLPPGESASLPLYVRGPDKSGIHEISMLFYYESAEENPKMRHRTLHHTATIHTSNSISLTSSVCRAHSGESRDTKAKGTSLIISLDIDNMNQVHDSHIIEFSIGQVSCASGTWALECLGPDTLSKEPKISGGESQRMSFKTTKCKHSSSDSTTKEQVTFTSITFGKQVVDSTASPCSDFYFRSTFDPSKQSLEIPPSSKSATPSTMSPTEEAGVALVTDMKSSLEHSIKAGLTLIVLWKAFVVDEEGFHHTLVGQHHIIMETIGSEVTTVQTVRKTREVKQLKLIKEPEKEVSREASPEVMGQLLKYSLQYCEVREHNFSKRRVCTLPVSLNIHNCTSTALEVAIETTDQDNSSAMTDKVPAQPDVLPSTARASSADFTWVGHVAQKLILPPQAPHRAPLHACFSSPGVYNLANIRLLARPAREGAIKFHRSGGERSEFTLQRRLPLSLVTIVGALI</sequence>
<evidence type="ECO:0000259" key="5">
    <source>
        <dbReference type="Pfam" id="PF24546"/>
    </source>
</evidence>
<feature type="region of interest" description="Disordered" evidence="1">
    <location>
        <begin position="1281"/>
        <end position="1300"/>
    </location>
</feature>
<feature type="compositionally biased region" description="Polar residues" evidence="1">
    <location>
        <begin position="1225"/>
        <end position="1234"/>
    </location>
</feature>
<evidence type="ECO:0000313" key="6">
    <source>
        <dbReference type="Proteomes" id="UP000694845"/>
    </source>
</evidence>
<evidence type="ECO:0000256" key="1">
    <source>
        <dbReference type="SAM" id="MobiDB-lite"/>
    </source>
</evidence>
<accession>A0A8B7YS76</accession>
<feature type="region of interest" description="Disordered" evidence="1">
    <location>
        <begin position="1219"/>
        <end position="1240"/>
    </location>
</feature>
<dbReference type="KEGG" id="aplc:110982190"/>
<evidence type="ECO:0000259" key="4">
    <source>
        <dbReference type="Pfam" id="PF24545"/>
    </source>
</evidence>
<feature type="region of interest" description="Disordered" evidence="1">
    <location>
        <begin position="300"/>
        <end position="321"/>
    </location>
</feature>
<dbReference type="Proteomes" id="UP000694845">
    <property type="component" value="Unplaced"/>
</dbReference>
<feature type="domain" description="TPPC8 second Ig-like" evidence="3">
    <location>
        <begin position="1011"/>
        <end position="1138"/>
    </location>
</feature>
<feature type="domain" description="TPPC8 C-terminal Ig-like" evidence="2">
    <location>
        <begin position="1397"/>
        <end position="1513"/>
    </location>
</feature>
<dbReference type="PANTHER" id="PTHR12975">
    <property type="entry name" value="TRANSPORT PROTEIN TRAPP"/>
    <property type="match status" value="1"/>
</dbReference>
<dbReference type="InterPro" id="IPR058540">
    <property type="entry name" value="Ig_TPPC8_3rd"/>
</dbReference>
<dbReference type="CTD" id="22878"/>
<dbReference type="Pfam" id="PF12739">
    <property type="entry name" value="TRAPPC-Trs85"/>
    <property type="match status" value="1"/>
</dbReference>
<dbReference type="RefSeq" id="XP_022096138.1">
    <property type="nucleotide sequence ID" value="XM_022240446.1"/>
</dbReference>
<dbReference type="Pfam" id="PF24546">
    <property type="entry name" value="Ig_TPPC8_3rd"/>
    <property type="match status" value="1"/>
</dbReference>
<name>A0A8B7YS76_ACAPL</name>
<dbReference type="Pfam" id="PF24542">
    <property type="entry name" value="Ig_TPPC8_C"/>
    <property type="match status" value="1"/>
</dbReference>
<dbReference type="Pfam" id="PF24544">
    <property type="entry name" value="Ig_TPPC8_2nd"/>
    <property type="match status" value="1"/>
</dbReference>
<organism evidence="6 7">
    <name type="scientific">Acanthaster planci</name>
    <name type="common">Crown-of-thorns starfish</name>
    <dbReference type="NCBI Taxonomy" id="133434"/>
    <lineage>
        <taxon>Eukaryota</taxon>
        <taxon>Metazoa</taxon>
        <taxon>Echinodermata</taxon>
        <taxon>Eleutherozoa</taxon>
        <taxon>Asterozoa</taxon>
        <taxon>Asteroidea</taxon>
        <taxon>Valvatacea</taxon>
        <taxon>Valvatida</taxon>
        <taxon>Acanthasteridae</taxon>
        <taxon>Acanthaster</taxon>
    </lineage>
</organism>
<evidence type="ECO:0000313" key="7">
    <source>
        <dbReference type="RefSeq" id="XP_022096138.1"/>
    </source>
</evidence>
<evidence type="ECO:0000259" key="3">
    <source>
        <dbReference type="Pfam" id="PF24544"/>
    </source>
</evidence>
<dbReference type="InterPro" id="IPR058538">
    <property type="entry name" value="Ig_TPPC8_2nd"/>
</dbReference>
<dbReference type="InterPro" id="IPR057651">
    <property type="entry name" value="Ig_TPPC8_C"/>
</dbReference>
<gene>
    <name evidence="7" type="primary">LOC110982190</name>
</gene>
<dbReference type="GeneID" id="110982190"/>
<dbReference type="InterPro" id="IPR024420">
    <property type="entry name" value="TRAPP_III_complex_Trs85"/>
</dbReference>
<feature type="region of interest" description="Disordered" evidence="1">
    <location>
        <begin position="928"/>
        <end position="950"/>
    </location>
</feature>
<keyword evidence="6" id="KW-1185">Reference proteome</keyword>
<dbReference type="PANTHER" id="PTHR12975:SF6">
    <property type="entry name" value="TRAFFICKING PROTEIN PARTICLE COMPLEX SUBUNIT 8"/>
    <property type="match status" value="1"/>
</dbReference>
<dbReference type="InterPro" id="IPR058541">
    <property type="entry name" value="Ig_TPPC8_1st"/>
</dbReference>
<dbReference type="InterPro" id="IPR011990">
    <property type="entry name" value="TPR-like_helical_dom_sf"/>
</dbReference>
<dbReference type="SUPFAM" id="SSF48452">
    <property type="entry name" value="TPR-like"/>
    <property type="match status" value="1"/>
</dbReference>
<reference evidence="7" key="1">
    <citation type="submission" date="2025-08" db="UniProtKB">
        <authorList>
            <consortium name="RefSeq"/>
        </authorList>
    </citation>
    <scope>IDENTIFICATION</scope>
</reference>
<proteinExistence type="predicted"/>
<feature type="domain" description="TPPC8 third Ig-like" evidence="5">
    <location>
        <begin position="1141"/>
        <end position="1351"/>
    </location>
</feature>
<feature type="domain" description="TPPC8 first Ig-like" evidence="4">
    <location>
        <begin position="754"/>
        <end position="1010"/>
    </location>
</feature>
<evidence type="ECO:0000259" key="2">
    <source>
        <dbReference type="Pfam" id="PF24542"/>
    </source>
</evidence>
<dbReference type="GO" id="GO:1990072">
    <property type="term" value="C:TRAPPIII protein complex"/>
    <property type="evidence" value="ECO:0007669"/>
    <property type="project" value="TreeGrafter"/>
</dbReference>
<dbReference type="OrthoDB" id="203724at2759"/>
<dbReference type="Pfam" id="PF24545">
    <property type="entry name" value="Ig_TPPC8_1st"/>
    <property type="match status" value="1"/>
</dbReference>
<protein>
    <submittedName>
        <fullName evidence="7">Trafficking protein particle complex subunit 8-like isoform X1</fullName>
    </submittedName>
</protein>